<sequence length="254" mass="28936">MTTLTVFRGFPDTGRYVWSPFVTKLEARLRFGNIAYRTEPGSMSNSPKGKLPYISIENDEKSTKLLSDSTLITKELIQSKELKDLNSKLSGSQKLQDMALQALLEDKLYFYQGNERWIQNYYTMRDKILAALPWPVKVVVGNIIYNKNVRNLDGQGTGRFSAEEISAFRIELWDTLNATISESHAKHADKEGPFWVWGGEEPTEADAVVYGFIASGLVCESGPTTQKIIRSYPALLVYARRIHDAYFPDYKIWE</sequence>
<keyword evidence="4" id="KW-1185">Reference proteome</keyword>
<dbReference type="InterPro" id="IPR012336">
    <property type="entry name" value="Thioredoxin-like_fold"/>
</dbReference>
<reference evidence="3" key="1">
    <citation type="submission" date="2022-11" db="EMBL/GenBank/DDBJ databases">
        <authorList>
            <person name="Petersen C."/>
        </authorList>
    </citation>
    <scope>NUCLEOTIDE SEQUENCE</scope>
    <source>
        <strain evidence="3">IBT 30069</strain>
    </source>
</reference>
<organism evidence="3 4">
    <name type="scientific">Penicillium angulare</name>
    <dbReference type="NCBI Taxonomy" id="116970"/>
    <lineage>
        <taxon>Eukaryota</taxon>
        <taxon>Fungi</taxon>
        <taxon>Dikarya</taxon>
        <taxon>Ascomycota</taxon>
        <taxon>Pezizomycotina</taxon>
        <taxon>Eurotiomycetes</taxon>
        <taxon>Eurotiomycetidae</taxon>
        <taxon>Eurotiales</taxon>
        <taxon>Aspergillaceae</taxon>
        <taxon>Penicillium</taxon>
    </lineage>
</organism>
<dbReference type="SFLD" id="SFLDG01180">
    <property type="entry name" value="SUF1"/>
    <property type="match status" value="1"/>
</dbReference>
<dbReference type="PANTHER" id="PTHR12289">
    <property type="entry name" value="METAXIN RELATED"/>
    <property type="match status" value="1"/>
</dbReference>
<evidence type="ECO:0000313" key="4">
    <source>
        <dbReference type="Proteomes" id="UP001149165"/>
    </source>
</evidence>
<dbReference type="EMBL" id="JAPQKH010000007">
    <property type="protein sequence ID" value="KAJ5087711.1"/>
    <property type="molecule type" value="Genomic_DNA"/>
</dbReference>
<comment type="similarity">
    <text evidence="1">Belongs to the FAX family.</text>
</comment>
<dbReference type="GO" id="GO:0005737">
    <property type="term" value="C:cytoplasm"/>
    <property type="evidence" value="ECO:0007669"/>
    <property type="project" value="TreeGrafter"/>
</dbReference>
<comment type="caution">
    <text evidence="3">The sequence shown here is derived from an EMBL/GenBank/DDBJ whole genome shotgun (WGS) entry which is preliminary data.</text>
</comment>
<name>A0A9W9ETL5_9EURO</name>
<dbReference type="InterPro" id="IPR026928">
    <property type="entry name" value="FAX/IsoI-like"/>
</dbReference>
<dbReference type="AlphaFoldDB" id="A0A9W9ETL5"/>
<evidence type="ECO:0000256" key="1">
    <source>
        <dbReference type="ARBA" id="ARBA00006475"/>
    </source>
</evidence>
<gene>
    <name evidence="3" type="ORF">N7456_011327</name>
</gene>
<feature type="domain" description="Thioredoxin-like fold" evidence="2">
    <location>
        <begin position="20"/>
        <end position="120"/>
    </location>
</feature>
<dbReference type="InterPro" id="IPR040079">
    <property type="entry name" value="Glutathione_S-Trfase"/>
</dbReference>
<dbReference type="InterPro" id="IPR050931">
    <property type="entry name" value="Mito_Protein_Transport_Metaxin"/>
</dbReference>
<evidence type="ECO:0000259" key="2">
    <source>
        <dbReference type="Pfam" id="PF17172"/>
    </source>
</evidence>
<dbReference type="SFLD" id="SFLDS00019">
    <property type="entry name" value="Glutathione_Transferase_(cytos"/>
    <property type="match status" value="1"/>
</dbReference>
<dbReference type="PANTHER" id="PTHR12289:SF41">
    <property type="entry name" value="FAILED AXON CONNECTIONS-RELATED"/>
    <property type="match status" value="1"/>
</dbReference>
<reference evidence="3" key="2">
    <citation type="journal article" date="2023" name="IMA Fungus">
        <title>Comparative genomic study of the Penicillium genus elucidates a diverse pangenome and 15 lateral gene transfer events.</title>
        <authorList>
            <person name="Petersen C."/>
            <person name="Sorensen T."/>
            <person name="Nielsen M.R."/>
            <person name="Sondergaard T.E."/>
            <person name="Sorensen J.L."/>
            <person name="Fitzpatrick D.A."/>
            <person name="Frisvad J.C."/>
            <person name="Nielsen K.L."/>
        </authorList>
    </citation>
    <scope>NUCLEOTIDE SEQUENCE</scope>
    <source>
        <strain evidence="3">IBT 30069</strain>
    </source>
</reference>
<dbReference type="Pfam" id="PF17172">
    <property type="entry name" value="GST_N_4"/>
    <property type="match status" value="1"/>
</dbReference>
<dbReference type="Proteomes" id="UP001149165">
    <property type="component" value="Unassembled WGS sequence"/>
</dbReference>
<protein>
    <recommendedName>
        <fullName evidence="2">Thioredoxin-like fold domain-containing protein</fullName>
    </recommendedName>
</protein>
<proteinExistence type="inferred from homology"/>
<dbReference type="OrthoDB" id="5809458at2759"/>
<accession>A0A9W9ETL5</accession>
<dbReference type="SFLD" id="SFLDG01200">
    <property type="entry name" value="SUF1.1"/>
    <property type="match status" value="1"/>
</dbReference>
<evidence type="ECO:0000313" key="3">
    <source>
        <dbReference type="EMBL" id="KAJ5087711.1"/>
    </source>
</evidence>